<feature type="region of interest" description="Disordered" evidence="1">
    <location>
        <begin position="82"/>
        <end position="109"/>
    </location>
</feature>
<proteinExistence type="predicted"/>
<keyword evidence="3" id="KW-1185">Reference proteome</keyword>
<evidence type="ECO:0000256" key="1">
    <source>
        <dbReference type="SAM" id="MobiDB-lite"/>
    </source>
</evidence>
<dbReference type="AlphaFoldDB" id="A0AAW0KJ27"/>
<gene>
    <name evidence="2" type="ORF">CFP56_019928</name>
</gene>
<dbReference type="EMBL" id="PKMF04000308">
    <property type="protein sequence ID" value="KAK7838364.1"/>
    <property type="molecule type" value="Genomic_DNA"/>
</dbReference>
<evidence type="ECO:0000313" key="3">
    <source>
        <dbReference type="Proteomes" id="UP000237347"/>
    </source>
</evidence>
<evidence type="ECO:0000313" key="2">
    <source>
        <dbReference type="EMBL" id="KAK7838364.1"/>
    </source>
</evidence>
<reference evidence="2 3" key="1">
    <citation type="journal article" date="2018" name="Sci. Data">
        <title>The draft genome sequence of cork oak.</title>
        <authorList>
            <person name="Ramos A.M."/>
            <person name="Usie A."/>
            <person name="Barbosa P."/>
            <person name="Barros P.M."/>
            <person name="Capote T."/>
            <person name="Chaves I."/>
            <person name="Simoes F."/>
            <person name="Abreu I."/>
            <person name="Carrasquinho I."/>
            <person name="Faro C."/>
            <person name="Guimaraes J.B."/>
            <person name="Mendonca D."/>
            <person name="Nobrega F."/>
            <person name="Rodrigues L."/>
            <person name="Saibo N.J.M."/>
            <person name="Varela M.C."/>
            <person name="Egas C."/>
            <person name="Matos J."/>
            <person name="Miguel C.M."/>
            <person name="Oliveira M.M."/>
            <person name="Ricardo C.P."/>
            <person name="Goncalves S."/>
        </authorList>
    </citation>
    <scope>NUCLEOTIDE SEQUENCE [LARGE SCALE GENOMIC DNA]</scope>
    <source>
        <strain evidence="3">cv. HL8</strain>
    </source>
</reference>
<sequence length="109" mass="12151">MQTPSPSSTVTLLLLPKQRPTTKPSPKTTILHLCDMESIFFNDWEEHQSAQQLFQINAQTITPEALESVKAALASSEIEHKAKTKKKVVPRKAAGQAWEDPTLADWPKS</sequence>
<name>A0AAW0KJ27_QUESU</name>
<protein>
    <submittedName>
        <fullName evidence="2">Uncharacterized protein</fullName>
    </submittedName>
</protein>
<organism evidence="2 3">
    <name type="scientific">Quercus suber</name>
    <name type="common">Cork oak</name>
    <dbReference type="NCBI Taxonomy" id="58331"/>
    <lineage>
        <taxon>Eukaryota</taxon>
        <taxon>Viridiplantae</taxon>
        <taxon>Streptophyta</taxon>
        <taxon>Embryophyta</taxon>
        <taxon>Tracheophyta</taxon>
        <taxon>Spermatophyta</taxon>
        <taxon>Magnoliopsida</taxon>
        <taxon>eudicotyledons</taxon>
        <taxon>Gunneridae</taxon>
        <taxon>Pentapetalae</taxon>
        <taxon>rosids</taxon>
        <taxon>fabids</taxon>
        <taxon>Fagales</taxon>
        <taxon>Fagaceae</taxon>
        <taxon>Quercus</taxon>
    </lineage>
</organism>
<comment type="caution">
    <text evidence="2">The sequence shown here is derived from an EMBL/GenBank/DDBJ whole genome shotgun (WGS) entry which is preliminary data.</text>
</comment>
<dbReference type="Proteomes" id="UP000237347">
    <property type="component" value="Unassembled WGS sequence"/>
</dbReference>
<accession>A0AAW0KJ27</accession>